<dbReference type="EMBL" id="FNBK01000021">
    <property type="protein sequence ID" value="SDG28243.1"/>
    <property type="molecule type" value="Genomic_DNA"/>
</dbReference>
<name>A0A1G7SYV0_9EURY</name>
<accession>A0A1G7SYV0</accession>
<protein>
    <submittedName>
        <fullName evidence="1">Uncharacterized protein</fullName>
    </submittedName>
</protein>
<reference evidence="2" key="1">
    <citation type="submission" date="2016-10" db="EMBL/GenBank/DDBJ databases">
        <authorList>
            <person name="Varghese N."/>
            <person name="Submissions S."/>
        </authorList>
    </citation>
    <scope>NUCLEOTIDE SEQUENCE [LARGE SCALE GENOMIC DNA]</scope>
    <source>
        <strain evidence="2">IBRC-M 10760</strain>
    </source>
</reference>
<dbReference type="Proteomes" id="UP000199076">
    <property type="component" value="Unassembled WGS sequence"/>
</dbReference>
<dbReference type="OrthoDB" id="351038at2157"/>
<evidence type="ECO:0000313" key="2">
    <source>
        <dbReference type="Proteomes" id="UP000199076"/>
    </source>
</evidence>
<evidence type="ECO:0000313" key="1">
    <source>
        <dbReference type="EMBL" id="SDG28243.1"/>
    </source>
</evidence>
<dbReference type="RefSeq" id="WP_092695231.1">
    <property type="nucleotide sequence ID" value="NZ_FNBK01000021.1"/>
</dbReference>
<sequence>MDLNDDARRVLQVIAHGRSNRHHIRQQSALAEADATDILATLTDAGLVTEVDRGLFAITSDGRDELDREYPAEAGFLRETSVIHDAPTIKTLRLRGDRGLVEVQVDEQSVLKMAGALGTVLADTHSTHDAVAALEELLDSDAGEGTADGV</sequence>
<dbReference type="InterPro" id="IPR036388">
    <property type="entry name" value="WH-like_DNA-bd_sf"/>
</dbReference>
<dbReference type="Gene3D" id="1.10.10.10">
    <property type="entry name" value="Winged helix-like DNA-binding domain superfamily/Winged helix DNA-binding domain"/>
    <property type="match status" value="1"/>
</dbReference>
<dbReference type="AlphaFoldDB" id="A0A1G7SYV0"/>
<organism evidence="1 2">
    <name type="scientific">Halorientalis regularis</name>
    <dbReference type="NCBI Taxonomy" id="660518"/>
    <lineage>
        <taxon>Archaea</taxon>
        <taxon>Methanobacteriati</taxon>
        <taxon>Methanobacteriota</taxon>
        <taxon>Stenosarchaea group</taxon>
        <taxon>Halobacteria</taxon>
        <taxon>Halobacteriales</taxon>
        <taxon>Haloarculaceae</taxon>
        <taxon>Halorientalis</taxon>
    </lineage>
</organism>
<proteinExistence type="predicted"/>
<gene>
    <name evidence="1" type="ORF">SAMN05216218_12127</name>
</gene>
<keyword evidence="2" id="KW-1185">Reference proteome</keyword>